<dbReference type="GO" id="GO:0005829">
    <property type="term" value="C:cytosol"/>
    <property type="evidence" value="ECO:0007669"/>
    <property type="project" value="TreeGrafter"/>
</dbReference>
<evidence type="ECO:0000256" key="2">
    <source>
        <dbReference type="ARBA" id="ARBA00022801"/>
    </source>
</evidence>
<dbReference type="GO" id="GO:0006259">
    <property type="term" value="P:DNA metabolic process"/>
    <property type="evidence" value="ECO:0007669"/>
    <property type="project" value="UniProtKB-ARBA"/>
</dbReference>
<dbReference type="EMBL" id="VKAD01000003">
    <property type="protein sequence ID" value="TXR51385.1"/>
    <property type="molecule type" value="Genomic_DNA"/>
</dbReference>
<feature type="domain" description="Exonuclease" evidence="4">
    <location>
        <begin position="50"/>
        <end position="224"/>
    </location>
</feature>
<evidence type="ECO:0000313" key="5">
    <source>
        <dbReference type="EMBL" id="TXR51385.1"/>
    </source>
</evidence>
<evidence type="ECO:0000256" key="3">
    <source>
        <dbReference type="ARBA" id="ARBA00022839"/>
    </source>
</evidence>
<dbReference type="GO" id="GO:0003676">
    <property type="term" value="F:nucleic acid binding"/>
    <property type="evidence" value="ECO:0007669"/>
    <property type="project" value="InterPro"/>
</dbReference>
<dbReference type="InterPro" id="IPR013520">
    <property type="entry name" value="Ribonucl_H"/>
</dbReference>
<sequence>MKNFLTRFSPISHLEKKRQTLIEQENLPSVIAELLEDPLPTPESKLKDLEFLVFDLETTGLDPEKDRILSVGYLNINNLLVDISSSVHTYVQAEKHVKPEAAVINHIVPEMLTDGMPFEVAMEELFRAMKGKVLVVHGAIVEKNFIDAYVKRRYNIDSLPLIWLDTLILEKSLIRNRSDSGTGDYQLASVRERHGLPPYLAHNALSDSIATGELFIVLAKLIYGKTSPQLGGVYRDLN</sequence>
<accession>A0A5C8YZU3</accession>
<dbReference type="RefSeq" id="WP_147714880.1">
    <property type="nucleotide sequence ID" value="NZ_VKAD01000003.1"/>
</dbReference>
<organism evidence="5 6">
    <name type="scientific">Reinekea thalattae</name>
    <dbReference type="NCBI Taxonomy" id="2593301"/>
    <lineage>
        <taxon>Bacteria</taxon>
        <taxon>Pseudomonadati</taxon>
        <taxon>Pseudomonadota</taxon>
        <taxon>Gammaproteobacteria</taxon>
        <taxon>Oceanospirillales</taxon>
        <taxon>Saccharospirillaceae</taxon>
        <taxon>Reinekea</taxon>
    </lineage>
</organism>
<dbReference type="Gene3D" id="3.30.420.10">
    <property type="entry name" value="Ribonuclease H-like superfamily/Ribonuclease H"/>
    <property type="match status" value="1"/>
</dbReference>
<dbReference type="SUPFAM" id="SSF53098">
    <property type="entry name" value="Ribonuclease H-like"/>
    <property type="match status" value="1"/>
</dbReference>
<evidence type="ECO:0000259" key="4">
    <source>
        <dbReference type="SMART" id="SM00479"/>
    </source>
</evidence>
<dbReference type="CDD" id="cd06127">
    <property type="entry name" value="DEDDh"/>
    <property type="match status" value="1"/>
</dbReference>
<dbReference type="InterPro" id="IPR036397">
    <property type="entry name" value="RNaseH_sf"/>
</dbReference>
<dbReference type="Pfam" id="PF00929">
    <property type="entry name" value="RNase_T"/>
    <property type="match status" value="1"/>
</dbReference>
<dbReference type="AlphaFoldDB" id="A0A5C8YZU3"/>
<dbReference type="InterPro" id="IPR012337">
    <property type="entry name" value="RNaseH-like_sf"/>
</dbReference>
<keyword evidence="6" id="KW-1185">Reference proteome</keyword>
<gene>
    <name evidence="5" type="ORF">FME95_12715</name>
</gene>
<dbReference type="OrthoDB" id="6193218at2"/>
<comment type="caution">
    <text evidence="5">The sequence shown here is derived from an EMBL/GenBank/DDBJ whole genome shotgun (WGS) entry which is preliminary data.</text>
</comment>
<evidence type="ECO:0000256" key="1">
    <source>
        <dbReference type="ARBA" id="ARBA00022722"/>
    </source>
</evidence>
<reference evidence="5 6" key="1">
    <citation type="submission" date="2019-07" db="EMBL/GenBank/DDBJ databases">
        <title>Reinekea sp. strain SSH23 genome sequencing and assembly.</title>
        <authorList>
            <person name="Kim I."/>
        </authorList>
    </citation>
    <scope>NUCLEOTIDE SEQUENCE [LARGE SCALE GENOMIC DNA]</scope>
    <source>
        <strain evidence="5 6">SSH23</strain>
    </source>
</reference>
<dbReference type="Proteomes" id="UP000321764">
    <property type="component" value="Unassembled WGS sequence"/>
</dbReference>
<dbReference type="SMART" id="SM00479">
    <property type="entry name" value="EXOIII"/>
    <property type="match status" value="1"/>
</dbReference>
<protein>
    <submittedName>
        <fullName evidence="5">3'-5' exonuclease</fullName>
    </submittedName>
</protein>
<dbReference type="GO" id="GO:0008408">
    <property type="term" value="F:3'-5' exonuclease activity"/>
    <property type="evidence" value="ECO:0007669"/>
    <property type="project" value="TreeGrafter"/>
</dbReference>
<dbReference type="PANTHER" id="PTHR30231">
    <property type="entry name" value="DNA POLYMERASE III SUBUNIT EPSILON"/>
    <property type="match status" value="1"/>
</dbReference>
<proteinExistence type="predicted"/>
<evidence type="ECO:0000313" key="6">
    <source>
        <dbReference type="Proteomes" id="UP000321764"/>
    </source>
</evidence>
<keyword evidence="1" id="KW-0540">Nuclease</keyword>
<name>A0A5C8YZU3_9GAMM</name>
<keyword evidence="3 5" id="KW-0269">Exonuclease</keyword>
<keyword evidence="2" id="KW-0378">Hydrolase</keyword>
<dbReference type="PANTHER" id="PTHR30231:SF4">
    <property type="entry name" value="PROTEIN NEN2"/>
    <property type="match status" value="1"/>
</dbReference>